<protein>
    <submittedName>
        <fullName evidence="1">Uncharacterized protein</fullName>
    </submittedName>
</protein>
<name>A0A1F6Y461_9BACT</name>
<accession>A0A1F6Y461</accession>
<comment type="caution">
    <text evidence="1">The sequence shown here is derived from an EMBL/GenBank/DDBJ whole genome shotgun (WGS) entry which is preliminary data.</text>
</comment>
<gene>
    <name evidence="1" type="ORF">A3I23_02255</name>
</gene>
<reference evidence="1 2" key="1">
    <citation type="journal article" date="2016" name="Nat. Commun.">
        <title>Thousands of microbial genomes shed light on interconnected biogeochemical processes in an aquifer system.</title>
        <authorList>
            <person name="Anantharaman K."/>
            <person name="Brown C.T."/>
            <person name="Hug L.A."/>
            <person name="Sharon I."/>
            <person name="Castelle C.J."/>
            <person name="Probst A.J."/>
            <person name="Thomas B.C."/>
            <person name="Singh A."/>
            <person name="Wilkins M.J."/>
            <person name="Karaoz U."/>
            <person name="Brodie E.L."/>
            <person name="Williams K.H."/>
            <person name="Hubbard S.S."/>
            <person name="Banfield J.F."/>
        </authorList>
    </citation>
    <scope>NUCLEOTIDE SEQUENCE [LARGE SCALE GENOMIC DNA]</scope>
</reference>
<dbReference type="EMBL" id="MFVL01000023">
    <property type="protein sequence ID" value="OGJ01089.1"/>
    <property type="molecule type" value="Genomic_DNA"/>
</dbReference>
<dbReference type="AlphaFoldDB" id="A0A1F6Y461"/>
<sequence length="126" mass="14506">MLIRGVPGAVVRKRIHDEHVGLTERVEGHAGNETIFALEEVAVRTKLVFIFLSEDQNLVIILPALARSVNVFEHLQECRVLDQFIDDDCDTIEGYHLIKQSPEVNFLTYNYIPFLEKSQETYAYIE</sequence>
<proteinExistence type="predicted"/>
<dbReference type="Proteomes" id="UP000177693">
    <property type="component" value="Unassembled WGS sequence"/>
</dbReference>
<evidence type="ECO:0000313" key="2">
    <source>
        <dbReference type="Proteomes" id="UP000177693"/>
    </source>
</evidence>
<evidence type="ECO:0000313" key="1">
    <source>
        <dbReference type="EMBL" id="OGJ01089.1"/>
    </source>
</evidence>
<organism evidence="1 2">
    <name type="scientific">Candidatus Nomurabacteria bacterium RIFCSPLOWO2_02_FULL_40_67</name>
    <dbReference type="NCBI Taxonomy" id="1801787"/>
    <lineage>
        <taxon>Bacteria</taxon>
        <taxon>Candidatus Nomuraibacteriota</taxon>
    </lineage>
</organism>